<evidence type="ECO:0000313" key="3">
    <source>
        <dbReference type="Proteomes" id="UP000800038"/>
    </source>
</evidence>
<organism evidence="2 3">
    <name type="scientific">Clathrospora elynae</name>
    <dbReference type="NCBI Taxonomy" id="706981"/>
    <lineage>
        <taxon>Eukaryota</taxon>
        <taxon>Fungi</taxon>
        <taxon>Dikarya</taxon>
        <taxon>Ascomycota</taxon>
        <taxon>Pezizomycotina</taxon>
        <taxon>Dothideomycetes</taxon>
        <taxon>Pleosporomycetidae</taxon>
        <taxon>Pleosporales</taxon>
        <taxon>Diademaceae</taxon>
        <taxon>Clathrospora</taxon>
    </lineage>
</organism>
<evidence type="ECO:0000313" key="2">
    <source>
        <dbReference type="EMBL" id="KAF1937785.1"/>
    </source>
</evidence>
<proteinExistence type="predicted"/>
<name>A0A6A5SB14_9PLEO</name>
<reference evidence="2" key="1">
    <citation type="journal article" date="2020" name="Stud. Mycol.">
        <title>101 Dothideomycetes genomes: a test case for predicting lifestyles and emergence of pathogens.</title>
        <authorList>
            <person name="Haridas S."/>
            <person name="Albert R."/>
            <person name="Binder M."/>
            <person name="Bloem J."/>
            <person name="Labutti K."/>
            <person name="Salamov A."/>
            <person name="Andreopoulos B."/>
            <person name="Baker S."/>
            <person name="Barry K."/>
            <person name="Bills G."/>
            <person name="Bluhm B."/>
            <person name="Cannon C."/>
            <person name="Castanera R."/>
            <person name="Culley D."/>
            <person name="Daum C."/>
            <person name="Ezra D."/>
            <person name="Gonzalez J."/>
            <person name="Henrissat B."/>
            <person name="Kuo A."/>
            <person name="Liang C."/>
            <person name="Lipzen A."/>
            <person name="Lutzoni F."/>
            <person name="Magnuson J."/>
            <person name="Mondo S."/>
            <person name="Nolan M."/>
            <person name="Ohm R."/>
            <person name="Pangilinan J."/>
            <person name="Park H.-J."/>
            <person name="Ramirez L."/>
            <person name="Alfaro M."/>
            <person name="Sun H."/>
            <person name="Tritt A."/>
            <person name="Yoshinaga Y."/>
            <person name="Zwiers L.-H."/>
            <person name="Turgeon B."/>
            <person name="Goodwin S."/>
            <person name="Spatafora J."/>
            <person name="Crous P."/>
            <person name="Grigoriev I."/>
        </authorList>
    </citation>
    <scope>NUCLEOTIDE SEQUENCE</scope>
    <source>
        <strain evidence="2">CBS 161.51</strain>
    </source>
</reference>
<gene>
    <name evidence="2" type="ORF">EJ02DRAFT_469414</name>
</gene>
<dbReference type="AlphaFoldDB" id="A0A6A5SB14"/>
<evidence type="ECO:0000256" key="1">
    <source>
        <dbReference type="SAM" id="MobiDB-lite"/>
    </source>
</evidence>
<accession>A0A6A5SB14</accession>
<protein>
    <submittedName>
        <fullName evidence="2">Uncharacterized protein</fullName>
    </submittedName>
</protein>
<sequence>MRGVLQRIRTVDKDLDDNLDDLDNNLDNDLEDDLDNNLDEDIDEDLDDNVDNDLDNDLDNDFMQFLYLRTVIGTAKQLKYLSQGYARHVTKGVPQGHHDLLETLEACTRLRAIVEEGFNGL</sequence>
<dbReference type="EMBL" id="ML976125">
    <property type="protein sequence ID" value="KAF1937785.1"/>
    <property type="molecule type" value="Genomic_DNA"/>
</dbReference>
<keyword evidence="3" id="KW-1185">Reference proteome</keyword>
<feature type="region of interest" description="Disordered" evidence="1">
    <location>
        <begin position="26"/>
        <end position="48"/>
    </location>
</feature>
<dbReference type="Proteomes" id="UP000800038">
    <property type="component" value="Unassembled WGS sequence"/>
</dbReference>